<comment type="caution">
    <text evidence="1">The sequence shown here is derived from an EMBL/GenBank/DDBJ whole genome shotgun (WGS) entry which is preliminary data.</text>
</comment>
<dbReference type="Proteomes" id="UP001148629">
    <property type="component" value="Unassembled WGS sequence"/>
</dbReference>
<evidence type="ECO:0000313" key="2">
    <source>
        <dbReference type="Proteomes" id="UP001148629"/>
    </source>
</evidence>
<proteinExistence type="predicted"/>
<protein>
    <submittedName>
        <fullName evidence="1">Uncharacterized protein</fullName>
    </submittedName>
</protein>
<name>A0ACC1S164_9HYPO</name>
<gene>
    <name evidence="1" type="ORF">NM208_g9542</name>
</gene>
<reference evidence="1" key="1">
    <citation type="submission" date="2022-08" db="EMBL/GenBank/DDBJ databases">
        <title>Genome Sequence of Fusarium decemcellulare.</title>
        <authorList>
            <person name="Buettner E."/>
        </authorList>
    </citation>
    <scope>NUCLEOTIDE SEQUENCE</scope>
    <source>
        <strain evidence="1">Babe19</strain>
    </source>
</reference>
<evidence type="ECO:0000313" key="1">
    <source>
        <dbReference type="EMBL" id="KAJ3529941.1"/>
    </source>
</evidence>
<accession>A0ACC1S164</accession>
<organism evidence="1 2">
    <name type="scientific">Fusarium decemcellulare</name>
    <dbReference type="NCBI Taxonomy" id="57161"/>
    <lineage>
        <taxon>Eukaryota</taxon>
        <taxon>Fungi</taxon>
        <taxon>Dikarya</taxon>
        <taxon>Ascomycota</taxon>
        <taxon>Pezizomycotina</taxon>
        <taxon>Sordariomycetes</taxon>
        <taxon>Hypocreomycetidae</taxon>
        <taxon>Hypocreales</taxon>
        <taxon>Nectriaceae</taxon>
        <taxon>Fusarium</taxon>
        <taxon>Fusarium decemcellulare species complex</taxon>
    </lineage>
</organism>
<sequence>MYQDDLLDVENRSIRAQCMEGKTSHSKTTFGPDYLLPCDNGIEACVVQSTLDDFSSIICIPETPPPSESGGEIVRESGDWPAETRQGTKRKRIESIRSVGDEETTSFRRVTECLETEETEAQRSSSSWSRPNRTPEASITTKLKPLPPGAPRVIEKKGRYTLRKGIRIRDYKIPNPDLVPYPPSPDSPEYQCRDGFNKRETSLGYPQPMVAQMKEVRDPEVVSVPSLQRGSQRSRTADRETRSPSLGTRGTASNRAGPDWPLCK</sequence>
<keyword evidence="2" id="KW-1185">Reference proteome</keyword>
<dbReference type="EMBL" id="JANRMS010001230">
    <property type="protein sequence ID" value="KAJ3529941.1"/>
    <property type="molecule type" value="Genomic_DNA"/>
</dbReference>